<proteinExistence type="predicted"/>
<protein>
    <recommendedName>
        <fullName evidence="1">F-box domain-containing protein</fullName>
    </recommendedName>
</protein>
<dbReference type="InParanoid" id="A0A2H3E390"/>
<accession>A0A2H3E390</accession>
<sequence length="277" mass="31249">MHMLDLPHELLSYIVHFADPNTLRALCLTEKHILYHIARHFLWRNVTVIFGTNQKSTLNLLSFDPERLAALRFISIIVDGSFDDCLSSFTSVLASMINVNYVRVSGASGAFIRLILENTMATLVTLELDDCYAEPQDFSEMIPIAIRDLRISSCHSNIRFLLGPLQVEDLEVHGAGPDDECMPVGVTLRRLTDTDLGKLKRLCLVDTCRDTGCRDLLHLMRALERPLLSLKDLVLDIPLSEDVHQKLLELIPAFPMLKESRIVSRVIETSIAFATHN</sequence>
<keyword evidence="3" id="KW-1185">Reference proteome</keyword>
<gene>
    <name evidence="2" type="ORF">ARMGADRAFT_1077796</name>
</gene>
<feature type="domain" description="F-box" evidence="1">
    <location>
        <begin position="1"/>
        <end position="46"/>
    </location>
</feature>
<dbReference type="OrthoDB" id="2921394at2759"/>
<dbReference type="EMBL" id="KZ293652">
    <property type="protein sequence ID" value="PBK95033.1"/>
    <property type="molecule type" value="Genomic_DNA"/>
</dbReference>
<organism evidence="2 3">
    <name type="scientific">Armillaria gallica</name>
    <name type="common">Bulbous honey fungus</name>
    <name type="synonym">Armillaria bulbosa</name>
    <dbReference type="NCBI Taxonomy" id="47427"/>
    <lineage>
        <taxon>Eukaryota</taxon>
        <taxon>Fungi</taxon>
        <taxon>Dikarya</taxon>
        <taxon>Basidiomycota</taxon>
        <taxon>Agaricomycotina</taxon>
        <taxon>Agaricomycetes</taxon>
        <taxon>Agaricomycetidae</taxon>
        <taxon>Agaricales</taxon>
        <taxon>Marasmiineae</taxon>
        <taxon>Physalacriaceae</taxon>
        <taxon>Armillaria</taxon>
    </lineage>
</organism>
<evidence type="ECO:0000313" key="2">
    <source>
        <dbReference type="EMBL" id="PBK95033.1"/>
    </source>
</evidence>
<evidence type="ECO:0000313" key="3">
    <source>
        <dbReference type="Proteomes" id="UP000217790"/>
    </source>
</evidence>
<name>A0A2H3E390_ARMGA</name>
<dbReference type="Proteomes" id="UP000217790">
    <property type="component" value="Unassembled WGS sequence"/>
</dbReference>
<dbReference type="AlphaFoldDB" id="A0A2H3E390"/>
<dbReference type="SUPFAM" id="SSF81383">
    <property type="entry name" value="F-box domain"/>
    <property type="match status" value="1"/>
</dbReference>
<reference evidence="3" key="1">
    <citation type="journal article" date="2017" name="Nat. Ecol. Evol.">
        <title>Genome expansion and lineage-specific genetic innovations in the forest pathogenic fungi Armillaria.</title>
        <authorList>
            <person name="Sipos G."/>
            <person name="Prasanna A.N."/>
            <person name="Walter M.C."/>
            <person name="O'Connor E."/>
            <person name="Balint B."/>
            <person name="Krizsan K."/>
            <person name="Kiss B."/>
            <person name="Hess J."/>
            <person name="Varga T."/>
            <person name="Slot J."/>
            <person name="Riley R."/>
            <person name="Boka B."/>
            <person name="Rigling D."/>
            <person name="Barry K."/>
            <person name="Lee J."/>
            <person name="Mihaltcheva S."/>
            <person name="LaButti K."/>
            <person name="Lipzen A."/>
            <person name="Waldron R."/>
            <person name="Moloney N.M."/>
            <person name="Sperisen C."/>
            <person name="Kredics L."/>
            <person name="Vagvoelgyi C."/>
            <person name="Patrignani A."/>
            <person name="Fitzpatrick D."/>
            <person name="Nagy I."/>
            <person name="Doyle S."/>
            <person name="Anderson J.B."/>
            <person name="Grigoriev I.V."/>
            <person name="Gueldener U."/>
            <person name="Muensterkoetter M."/>
            <person name="Nagy L.G."/>
        </authorList>
    </citation>
    <scope>NUCLEOTIDE SEQUENCE [LARGE SCALE GENOMIC DNA]</scope>
    <source>
        <strain evidence="3">Ar21-2</strain>
    </source>
</reference>
<dbReference type="InterPro" id="IPR036047">
    <property type="entry name" value="F-box-like_dom_sf"/>
</dbReference>
<evidence type="ECO:0000259" key="1">
    <source>
        <dbReference type="PROSITE" id="PS50181"/>
    </source>
</evidence>
<dbReference type="InterPro" id="IPR001810">
    <property type="entry name" value="F-box_dom"/>
</dbReference>
<dbReference type="OMA" id="SCHSNIR"/>
<dbReference type="PROSITE" id="PS50181">
    <property type="entry name" value="FBOX"/>
    <property type="match status" value="1"/>
</dbReference>